<evidence type="ECO:0000256" key="7">
    <source>
        <dbReference type="ARBA" id="ARBA00022989"/>
    </source>
</evidence>
<comment type="catalytic activity">
    <reaction evidence="12">
        <text>L-proline(in) + Na(+)(in) = L-proline(out) + Na(+)(out)</text>
        <dbReference type="Rhea" id="RHEA:28967"/>
        <dbReference type="ChEBI" id="CHEBI:29101"/>
        <dbReference type="ChEBI" id="CHEBI:60039"/>
    </reaction>
</comment>
<feature type="transmembrane region" description="Helical" evidence="14">
    <location>
        <begin position="76"/>
        <end position="93"/>
    </location>
</feature>
<evidence type="ECO:0000256" key="14">
    <source>
        <dbReference type="RuleBase" id="RU366012"/>
    </source>
</evidence>
<keyword evidence="4" id="KW-1003">Cell membrane</keyword>
<feature type="transmembrane region" description="Helical" evidence="14">
    <location>
        <begin position="373"/>
        <end position="390"/>
    </location>
</feature>
<evidence type="ECO:0000256" key="12">
    <source>
        <dbReference type="ARBA" id="ARBA00033708"/>
    </source>
</evidence>
<comment type="subcellular location">
    <subcellularLocation>
        <location evidence="14">Cell inner membrane</location>
        <topology evidence="14">Multi-pass membrane protein</topology>
    </subcellularLocation>
    <subcellularLocation>
        <location evidence="1">Cell membrane</location>
        <topology evidence="1">Multi-pass membrane protein</topology>
    </subcellularLocation>
</comment>
<comment type="function">
    <text evidence="14">Catalyzes the sodium-dependent uptake of extracellular L-proline.</text>
</comment>
<dbReference type="OrthoDB" id="9789704at2"/>
<keyword evidence="8 14" id="KW-0915">Sodium</keyword>
<accession>B8KRM4</accession>
<keyword evidence="10 14" id="KW-0472">Membrane</keyword>
<dbReference type="NCBIfam" id="TIGR00813">
    <property type="entry name" value="sss"/>
    <property type="match status" value="1"/>
</dbReference>
<dbReference type="eggNOG" id="COG0591">
    <property type="taxonomic scope" value="Bacteria"/>
</dbReference>
<keyword evidence="5 14" id="KW-0812">Transmembrane</keyword>
<dbReference type="HOGENOM" id="CLU_018808_15_2_6"/>
<comment type="similarity">
    <text evidence="2 13">Belongs to the sodium:solute symporter (SSF) (TC 2.A.21) family.</text>
</comment>
<dbReference type="GO" id="GO:0005886">
    <property type="term" value="C:plasma membrane"/>
    <property type="evidence" value="ECO:0007669"/>
    <property type="project" value="UniProtKB-SubCell"/>
</dbReference>
<evidence type="ECO:0000256" key="3">
    <source>
        <dbReference type="ARBA" id="ARBA00022448"/>
    </source>
</evidence>
<dbReference type="GO" id="GO:0015824">
    <property type="term" value="P:proline transport"/>
    <property type="evidence" value="ECO:0007669"/>
    <property type="project" value="UniProtKB-UniRule"/>
</dbReference>
<gene>
    <name evidence="15" type="primary">putP</name>
    <name evidence="15" type="ORF">NOR51B_1600</name>
</gene>
<feature type="transmembrane region" description="Helical" evidence="14">
    <location>
        <begin position="402"/>
        <end position="422"/>
    </location>
</feature>
<dbReference type="Proteomes" id="UP000004699">
    <property type="component" value="Unassembled WGS sequence"/>
</dbReference>
<organism evidence="15 16">
    <name type="scientific">Luminiphilus syltensis NOR5-1B</name>
    <dbReference type="NCBI Taxonomy" id="565045"/>
    <lineage>
        <taxon>Bacteria</taxon>
        <taxon>Pseudomonadati</taxon>
        <taxon>Pseudomonadota</taxon>
        <taxon>Gammaproteobacteria</taxon>
        <taxon>Cellvibrionales</taxon>
        <taxon>Halieaceae</taxon>
        <taxon>Luminiphilus</taxon>
    </lineage>
</organism>
<evidence type="ECO:0000256" key="9">
    <source>
        <dbReference type="ARBA" id="ARBA00023065"/>
    </source>
</evidence>
<evidence type="ECO:0000256" key="11">
    <source>
        <dbReference type="ARBA" id="ARBA00023201"/>
    </source>
</evidence>
<dbReference type="InterPro" id="IPR018212">
    <property type="entry name" value="Na/solute_symporter_CS"/>
</dbReference>
<dbReference type="PANTHER" id="PTHR48086:SF3">
    <property type="entry name" value="SODIUM_PROLINE SYMPORTER"/>
    <property type="match status" value="1"/>
</dbReference>
<dbReference type="STRING" id="565045.NOR51B_1600"/>
<dbReference type="PANTHER" id="PTHR48086">
    <property type="entry name" value="SODIUM/PROLINE SYMPORTER-RELATED"/>
    <property type="match status" value="1"/>
</dbReference>
<evidence type="ECO:0000256" key="13">
    <source>
        <dbReference type="RuleBase" id="RU362091"/>
    </source>
</evidence>
<evidence type="ECO:0000313" key="15">
    <source>
        <dbReference type="EMBL" id="EED35653.1"/>
    </source>
</evidence>
<dbReference type="InterPro" id="IPR011851">
    <property type="entry name" value="Na/Pro_symporter"/>
</dbReference>
<dbReference type="CDD" id="cd11475">
    <property type="entry name" value="SLC5sbd_PutP"/>
    <property type="match status" value="1"/>
</dbReference>
<evidence type="ECO:0000313" key="16">
    <source>
        <dbReference type="Proteomes" id="UP000004699"/>
    </source>
</evidence>
<dbReference type="RefSeq" id="WP_009020399.1">
    <property type="nucleotide sequence ID" value="NZ_DS999411.1"/>
</dbReference>
<dbReference type="PROSITE" id="PS00457">
    <property type="entry name" value="NA_SOLUT_SYMP_2"/>
    <property type="match status" value="1"/>
</dbReference>
<keyword evidence="16" id="KW-1185">Reference proteome</keyword>
<protein>
    <recommendedName>
        <fullName evidence="14">Sodium/proline symporter</fullName>
    </recommendedName>
    <alternativeName>
        <fullName evidence="14">Proline permease</fullName>
    </alternativeName>
</protein>
<keyword evidence="14" id="KW-0997">Cell inner membrane</keyword>
<feature type="transmembrane region" description="Helical" evidence="14">
    <location>
        <begin position="124"/>
        <end position="143"/>
    </location>
</feature>
<feature type="transmembrane region" description="Helical" evidence="14">
    <location>
        <begin position="239"/>
        <end position="256"/>
    </location>
</feature>
<dbReference type="NCBIfam" id="TIGR02121">
    <property type="entry name" value="Na_Pro_sym"/>
    <property type="match status" value="1"/>
</dbReference>
<proteinExistence type="inferred from homology"/>
<keyword evidence="14" id="KW-0029">Amino-acid transport</keyword>
<evidence type="ECO:0000256" key="2">
    <source>
        <dbReference type="ARBA" id="ARBA00006434"/>
    </source>
</evidence>
<dbReference type="GO" id="GO:0015193">
    <property type="term" value="F:L-proline transmembrane transporter activity"/>
    <property type="evidence" value="ECO:0007669"/>
    <property type="project" value="TreeGrafter"/>
</dbReference>
<dbReference type="EMBL" id="DS999411">
    <property type="protein sequence ID" value="EED35653.1"/>
    <property type="molecule type" value="Genomic_DNA"/>
</dbReference>
<dbReference type="Pfam" id="PF00474">
    <property type="entry name" value="SSF"/>
    <property type="match status" value="1"/>
</dbReference>
<name>B8KRM4_9GAMM</name>
<keyword evidence="6 14" id="KW-0769">Symport</keyword>
<dbReference type="PROSITE" id="PS00456">
    <property type="entry name" value="NA_SOLUT_SYMP_1"/>
    <property type="match status" value="1"/>
</dbReference>
<dbReference type="InterPro" id="IPR050277">
    <property type="entry name" value="Sodium:Solute_Symporter"/>
</dbReference>
<dbReference type="GO" id="GO:0031402">
    <property type="term" value="F:sodium ion binding"/>
    <property type="evidence" value="ECO:0007669"/>
    <property type="project" value="UniProtKB-UniRule"/>
</dbReference>
<feature type="transmembrane region" description="Helical" evidence="14">
    <location>
        <begin position="193"/>
        <end position="219"/>
    </location>
</feature>
<keyword evidence="7 14" id="KW-1133">Transmembrane helix</keyword>
<feature type="transmembrane region" description="Helical" evidence="14">
    <location>
        <begin position="458"/>
        <end position="479"/>
    </location>
</feature>
<feature type="transmembrane region" description="Helical" evidence="14">
    <location>
        <begin position="429"/>
        <end position="446"/>
    </location>
</feature>
<feature type="transmembrane region" description="Helical" evidence="14">
    <location>
        <begin position="6"/>
        <end position="27"/>
    </location>
</feature>
<dbReference type="AlphaFoldDB" id="B8KRM4"/>
<keyword evidence="3 14" id="KW-0813">Transport</keyword>
<evidence type="ECO:0000256" key="8">
    <source>
        <dbReference type="ARBA" id="ARBA00023053"/>
    </source>
</evidence>
<evidence type="ECO:0000256" key="10">
    <source>
        <dbReference type="ARBA" id="ARBA00023136"/>
    </source>
</evidence>
<evidence type="ECO:0000256" key="1">
    <source>
        <dbReference type="ARBA" id="ARBA00004651"/>
    </source>
</evidence>
<dbReference type="InterPro" id="IPR038377">
    <property type="entry name" value="Na/Glc_symporter_sf"/>
</dbReference>
<feature type="transmembrane region" description="Helical" evidence="14">
    <location>
        <begin position="313"/>
        <end position="337"/>
    </location>
</feature>
<evidence type="ECO:0000256" key="6">
    <source>
        <dbReference type="ARBA" id="ARBA00022847"/>
    </source>
</evidence>
<reference evidence="16" key="1">
    <citation type="journal article" date="2013" name="BMC Microbiol.">
        <title>Taxonomy and evolution of bacteriochlorophyll a-containing members of the OM60/NOR5 clade of marine gammaproteobacteria: description of Luminiphilus syltensis gen. nov., sp. nov., reclassification of Haliea rubra as Pseudohaliea rubra gen. nov., comb. nov., and emendation of Chromatocurvus halotolerans.</title>
        <authorList>
            <person name="Spring S."/>
            <person name="Riedel T."/>
            <person name="Sproer C."/>
            <person name="Yan S."/>
            <person name="Harder J."/>
            <person name="Fuchs B.M."/>
        </authorList>
    </citation>
    <scope>NUCLEOTIDE SEQUENCE [LARGE SCALE GENOMIC DNA]</scope>
    <source>
        <strain evidence="16">NOR51-B</strain>
    </source>
</reference>
<sequence length="491" mass="51877">MVAFDAAIAATFLFYLAIIFAIAVVAWMRTRTAADYYLGGRNLSPAVAALSAGASDTSGWVLLGLPGYAYLSGLEAGWLALGLCLGVAMNWLLTARKLRIFSHALEDAVTLPTYLQRRFCDSGGGLRIVSSLFILLFFLFYVSSGLIGGGKLFVAVFGVDYHIAVILGAVIIIVYTLFGGFLAVSWTDVFQGLLLTIALLVVPVMAIQVADGLDASIAAIEIENPWLLEAWHDKNGEPLGAIAIISLLGWGLGYFGQPHILSRFKAIESAHAVKSAAAIGIIWAIVVYIAAIVVGMAGIAVFDTALADAEKVFILLVGTLFNPFVAGVLLAAILAAIMSTVDSQLLVCSSALAEDIYPLLRKRAIDATLRLRIGRWAVGGVAVASTLIAMDSDSKVLDVVSYAWAGLGAALGPTILLSLYWARMTGTGALAGVVTGGLTVIIWSQIDGGIFEAYELIPGFIFASFAIVLGSWLSAGNVAEAENRYRELDRA</sequence>
<dbReference type="GO" id="GO:0005298">
    <property type="term" value="F:proline:sodium symporter activity"/>
    <property type="evidence" value="ECO:0007669"/>
    <property type="project" value="UniProtKB-UniRule"/>
</dbReference>
<dbReference type="PROSITE" id="PS50283">
    <property type="entry name" value="NA_SOLUT_SYMP_3"/>
    <property type="match status" value="1"/>
</dbReference>
<evidence type="ECO:0000256" key="5">
    <source>
        <dbReference type="ARBA" id="ARBA00022692"/>
    </source>
</evidence>
<keyword evidence="9 14" id="KW-0406">Ion transport</keyword>
<dbReference type="InterPro" id="IPR001734">
    <property type="entry name" value="Na/solute_symporter"/>
</dbReference>
<keyword evidence="11 14" id="KW-0739">Sodium transport</keyword>
<evidence type="ECO:0000256" key="4">
    <source>
        <dbReference type="ARBA" id="ARBA00022475"/>
    </source>
</evidence>
<dbReference type="Gene3D" id="1.20.1730.10">
    <property type="entry name" value="Sodium/glucose cotransporter"/>
    <property type="match status" value="1"/>
</dbReference>
<feature type="transmembrane region" description="Helical" evidence="14">
    <location>
        <begin position="163"/>
        <end position="186"/>
    </location>
</feature>
<feature type="transmembrane region" description="Helical" evidence="14">
    <location>
        <begin position="277"/>
        <end position="301"/>
    </location>
</feature>